<dbReference type="GO" id="GO:0006508">
    <property type="term" value="P:proteolysis"/>
    <property type="evidence" value="ECO:0007669"/>
    <property type="project" value="InterPro"/>
</dbReference>
<dbReference type="SUPFAM" id="SSF51556">
    <property type="entry name" value="Metallo-dependent hydrolases"/>
    <property type="match status" value="1"/>
</dbReference>
<dbReference type="AlphaFoldDB" id="A0A9D1A3G7"/>
<dbReference type="PROSITE" id="PS51365">
    <property type="entry name" value="RENAL_DIPEPTIDASE_2"/>
    <property type="match status" value="1"/>
</dbReference>
<dbReference type="PANTHER" id="PTHR10443">
    <property type="entry name" value="MICROSOMAL DIPEPTIDASE"/>
    <property type="match status" value="1"/>
</dbReference>
<sequence>MKIADMHCDTIYEIYERRARGEECGFLSNSLHIDLEKMKKGDYLLQNFALFVPKEDVEGKMPLPEYALRLADVFFSELRKAPDAIGIVKSYADIEENRKQGRMSAMLSMEEGAACEGKLEYLRTFYELGVRMFTFTWNYPNELAWPNRIHLTGLKAGACEPETERGLTEKGFEFLEEMERLGMIPDVSHLGDKGIYDVIAHAKRPFVASHSNARAICGHVRNLTDEMIRGIAQKGGVIGMNFAPAFLREEASWGSPKAVSVTDVVRHIRHMIQIGGIDCVGLGSDLDGCRISFEIESAADMPLLVDAISGEGFTDGEIEKICWGNVLRLYKEVLR</sequence>
<dbReference type="PANTHER" id="PTHR10443:SF12">
    <property type="entry name" value="DIPEPTIDASE"/>
    <property type="match status" value="1"/>
</dbReference>
<name>A0A9D1A3G7_9FIRM</name>
<organism evidence="1 2">
    <name type="scientific">Candidatus Copromonas faecavium</name>
    <name type="common">nom. illeg.</name>
    <dbReference type="NCBI Taxonomy" id="2840740"/>
    <lineage>
        <taxon>Bacteria</taxon>
        <taxon>Bacillati</taxon>
        <taxon>Bacillota</taxon>
        <taxon>Clostridia</taxon>
        <taxon>Lachnospirales</taxon>
        <taxon>Lachnospiraceae</taxon>
        <taxon>Candidatus Copromonas (nom. illeg.)</taxon>
    </lineage>
</organism>
<evidence type="ECO:0000313" key="2">
    <source>
        <dbReference type="Proteomes" id="UP000824250"/>
    </source>
</evidence>
<comment type="caution">
    <text evidence="1">The sequence shown here is derived from an EMBL/GenBank/DDBJ whole genome shotgun (WGS) entry which is preliminary data.</text>
</comment>
<protein>
    <submittedName>
        <fullName evidence="1">Dipeptidase</fullName>
    </submittedName>
</protein>
<dbReference type="InterPro" id="IPR032466">
    <property type="entry name" value="Metal_Hydrolase"/>
</dbReference>
<reference evidence="1" key="1">
    <citation type="submission" date="2020-10" db="EMBL/GenBank/DDBJ databases">
        <authorList>
            <person name="Gilroy R."/>
        </authorList>
    </citation>
    <scope>NUCLEOTIDE SEQUENCE</scope>
    <source>
        <strain evidence="1">CHK180-2868</strain>
    </source>
</reference>
<accession>A0A9D1A3G7</accession>
<dbReference type="InterPro" id="IPR008257">
    <property type="entry name" value="Pept_M19"/>
</dbReference>
<proteinExistence type="predicted"/>
<dbReference type="Proteomes" id="UP000824250">
    <property type="component" value="Unassembled WGS sequence"/>
</dbReference>
<dbReference type="Gene3D" id="3.20.20.140">
    <property type="entry name" value="Metal-dependent hydrolases"/>
    <property type="match status" value="1"/>
</dbReference>
<gene>
    <name evidence="1" type="ORF">IAB28_03875</name>
</gene>
<dbReference type="CDD" id="cd01301">
    <property type="entry name" value="rDP_like"/>
    <property type="match status" value="1"/>
</dbReference>
<dbReference type="GO" id="GO:0070573">
    <property type="term" value="F:metallodipeptidase activity"/>
    <property type="evidence" value="ECO:0007669"/>
    <property type="project" value="InterPro"/>
</dbReference>
<reference evidence="1" key="2">
    <citation type="journal article" date="2021" name="PeerJ">
        <title>Extensive microbial diversity within the chicken gut microbiome revealed by metagenomics and culture.</title>
        <authorList>
            <person name="Gilroy R."/>
            <person name="Ravi A."/>
            <person name="Getino M."/>
            <person name="Pursley I."/>
            <person name="Horton D.L."/>
            <person name="Alikhan N.F."/>
            <person name="Baker D."/>
            <person name="Gharbi K."/>
            <person name="Hall N."/>
            <person name="Watson M."/>
            <person name="Adriaenssens E.M."/>
            <person name="Foster-Nyarko E."/>
            <person name="Jarju S."/>
            <person name="Secka A."/>
            <person name="Antonio M."/>
            <person name="Oren A."/>
            <person name="Chaudhuri R.R."/>
            <person name="La Ragione R."/>
            <person name="Hildebrand F."/>
            <person name="Pallen M.J."/>
        </authorList>
    </citation>
    <scope>NUCLEOTIDE SEQUENCE</scope>
    <source>
        <strain evidence="1">CHK180-2868</strain>
    </source>
</reference>
<dbReference type="Pfam" id="PF01244">
    <property type="entry name" value="Peptidase_M19"/>
    <property type="match status" value="1"/>
</dbReference>
<dbReference type="EMBL" id="DVGC01000023">
    <property type="protein sequence ID" value="HIR05088.1"/>
    <property type="molecule type" value="Genomic_DNA"/>
</dbReference>
<evidence type="ECO:0000313" key="1">
    <source>
        <dbReference type="EMBL" id="HIR05088.1"/>
    </source>
</evidence>